<dbReference type="eggNOG" id="COG0784">
    <property type="taxonomic scope" value="Bacteria"/>
</dbReference>
<dbReference type="CDD" id="cd00156">
    <property type="entry name" value="REC"/>
    <property type="match status" value="1"/>
</dbReference>
<evidence type="ECO:0000256" key="3">
    <source>
        <dbReference type="ARBA" id="ARBA00023015"/>
    </source>
</evidence>
<keyword evidence="1 6" id="KW-0597">Phosphoprotein</keyword>
<accession>S4XX15</accession>
<dbReference type="GO" id="GO:0000156">
    <property type="term" value="F:phosphorelay response regulator activity"/>
    <property type="evidence" value="ECO:0007669"/>
    <property type="project" value="TreeGrafter"/>
</dbReference>
<dbReference type="GO" id="GO:0005829">
    <property type="term" value="C:cytosol"/>
    <property type="evidence" value="ECO:0007669"/>
    <property type="project" value="TreeGrafter"/>
</dbReference>
<evidence type="ECO:0000256" key="2">
    <source>
        <dbReference type="ARBA" id="ARBA00023012"/>
    </source>
</evidence>
<dbReference type="InterPro" id="IPR001789">
    <property type="entry name" value="Sig_transdc_resp-reg_receiver"/>
</dbReference>
<dbReference type="STRING" id="1254432.SCE1572_26755"/>
<keyword evidence="5" id="KW-0804">Transcription</keyword>
<protein>
    <recommendedName>
        <fullName evidence="7">Response regulatory domain-containing protein</fullName>
    </recommendedName>
</protein>
<dbReference type="GO" id="GO:0000976">
    <property type="term" value="F:transcription cis-regulatory region binding"/>
    <property type="evidence" value="ECO:0007669"/>
    <property type="project" value="TreeGrafter"/>
</dbReference>
<keyword evidence="3" id="KW-0805">Transcription regulation</keyword>
<dbReference type="PATRIC" id="fig|1254432.3.peg.6054"/>
<dbReference type="HOGENOM" id="CLU_816120_0_0_7"/>
<dbReference type="GO" id="GO:0032993">
    <property type="term" value="C:protein-DNA complex"/>
    <property type="evidence" value="ECO:0007669"/>
    <property type="project" value="TreeGrafter"/>
</dbReference>
<gene>
    <name evidence="8" type="ORF">SCE1572_26755</name>
</gene>
<evidence type="ECO:0000256" key="4">
    <source>
        <dbReference type="ARBA" id="ARBA00023125"/>
    </source>
</evidence>
<dbReference type="EMBL" id="CP003969">
    <property type="protein sequence ID" value="AGP37757.1"/>
    <property type="molecule type" value="Genomic_DNA"/>
</dbReference>
<dbReference type="OrthoDB" id="5500803at2"/>
<keyword evidence="4" id="KW-0238">DNA-binding</keyword>
<keyword evidence="2" id="KW-0902">Two-component regulatory system</keyword>
<dbReference type="SMART" id="SM00448">
    <property type="entry name" value="REC"/>
    <property type="match status" value="1"/>
</dbReference>
<dbReference type="InterPro" id="IPR011006">
    <property type="entry name" value="CheY-like_superfamily"/>
</dbReference>
<evidence type="ECO:0000256" key="1">
    <source>
        <dbReference type="ARBA" id="ARBA00022553"/>
    </source>
</evidence>
<dbReference type="Proteomes" id="UP000014803">
    <property type="component" value="Chromosome"/>
</dbReference>
<sequence length="331" mass="38079">MDGGRMSGRQAKRVLIVEDDETNAEAAVEWLREQHYQVERASALEDGLAVAERFQPDVVMLDLQIPSRPGRADEHTDNGFRMLDALLRAEPFRPVVVATAHSRNRELMRQAMQRNRGGHFLFKDDQDLRAAVLRAVAVALESPAYVAHSTVRAFEELIARNPREEEIRIFLRKSWRVLLGPRYRECHSPYEVDRGVKVDLLFVRHDGFPDIWELKRPDQQVFKEYGDRLHHSEECARAVGQVMEYIDLAEKQTGGQVSYEVRKNVRVSLHRPRGFVVIGRTGSQRERDRLALDNSFMAGITLMTYDDLIEDAREVLVFLRDYRNGGEAPSV</sequence>
<dbReference type="KEGG" id="scu:SCE1572_26755"/>
<evidence type="ECO:0000256" key="6">
    <source>
        <dbReference type="PROSITE-ProRule" id="PRU00169"/>
    </source>
</evidence>
<feature type="modified residue" description="4-aspartylphosphate" evidence="6">
    <location>
        <position position="62"/>
    </location>
</feature>
<reference evidence="8 9" key="1">
    <citation type="journal article" date="2013" name="Sci. Rep.">
        <title>Extraordinary expansion of a Sorangium cellulosum genome from an alkaline milieu.</title>
        <authorList>
            <person name="Han K."/>
            <person name="Li Z.F."/>
            <person name="Peng R."/>
            <person name="Zhu L.P."/>
            <person name="Zhou T."/>
            <person name="Wang L.G."/>
            <person name="Li S.G."/>
            <person name="Zhang X.B."/>
            <person name="Hu W."/>
            <person name="Wu Z.H."/>
            <person name="Qin N."/>
            <person name="Li Y.Z."/>
        </authorList>
    </citation>
    <scope>NUCLEOTIDE SEQUENCE [LARGE SCALE GENOMIC DNA]</scope>
    <source>
        <strain evidence="8 9">So0157-2</strain>
    </source>
</reference>
<dbReference type="AlphaFoldDB" id="S4XX15"/>
<name>S4XX15_SORCE</name>
<dbReference type="GO" id="GO:0006355">
    <property type="term" value="P:regulation of DNA-templated transcription"/>
    <property type="evidence" value="ECO:0007669"/>
    <property type="project" value="TreeGrafter"/>
</dbReference>
<dbReference type="InterPro" id="IPR039420">
    <property type="entry name" value="WalR-like"/>
</dbReference>
<dbReference type="Pfam" id="PF14082">
    <property type="entry name" value="SduA_C"/>
    <property type="match status" value="1"/>
</dbReference>
<evidence type="ECO:0000313" key="8">
    <source>
        <dbReference type="EMBL" id="AGP37757.1"/>
    </source>
</evidence>
<dbReference type="Gene3D" id="3.40.50.2300">
    <property type="match status" value="1"/>
</dbReference>
<dbReference type="PANTHER" id="PTHR48111:SF1">
    <property type="entry name" value="TWO-COMPONENT RESPONSE REGULATOR ORR33"/>
    <property type="match status" value="1"/>
</dbReference>
<evidence type="ECO:0000313" key="9">
    <source>
        <dbReference type="Proteomes" id="UP000014803"/>
    </source>
</evidence>
<evidence type="ECO:0000256" key="5">
    <source>
        <dbReference type="ARBA" id="ARBA00023163"/>
    </source>
</evidence>
<organism evidence="8 9">
    <name type="scientific">Sorangium cellulosum So0157-2</name>
    <dbReference type="NCBI Taxonomy" id="1254432"/>
    <lineage>
        <taxon>Bacteria</taxon>
        <taxon>Pseudomonadati</taxon>
        <taxon>Myxococcota</taxon>
        <taxon>Polyangia</taxon>
        <taxon>Polyangiales</taxon>
        <taxon>Polyangiaceae</taxon>
        <taxon>Sorangium</taxon>
    </lineage>
</organism>
<dbReference type="Pfam" id="PF00072">
    <property type="entry name" value="Response_reg"/>
    <property type="match status" value="1"/>
</dbReference>
<dbReference type="PROSITE" id="PS50110">
    <property type="entry name" value="RESPONSE_REGULATORY"/>
    <property type="match status" value="1"/>
</dbReference>
<evidence type="ECO:0000259" key="7">
    <source>
        <dbReference type="PROSITE" id="PS50110"/>
    </source>
</evidence>
<dbReference type="PANTHER" id="PTHR48111">
    <property type="entry name" value="REGULATOR OF RPOS"/>
    <property type="match status" value="1"/>
</dbReference>
<dbReference type="SUPFAM" id="SSF52172">
    <property type="entry name" value="CheY-like"/>
    <property type="match status" value="1"/>
</dbReference>
<feature type="domain" description="Response regulatory" evidence="7">
    <location>
        <begin position="13"/>
        <end position="138"/>
    </location>
</feature>
<dbReference type="InterPro" id="IPR025359">
    <property type="entry name" value="SduA_C"/>
</dbReference>
<proteinExistence type="predicted"/>